<sequence>MDTTAIEVRDLHQKYGDFEAVKGIGFRVGRGELYALLGTNGAGKTTTLDVLEGYVAPTGGEVRVLGHDPVKERARIRPRMGIVLQEAGFYKDLTVAETVDAWRRWTPHALGRGEVLDRVGLGHRAAVRVGQLSGGEKRRLDLALAVLGRPEVLFLDEPTTGLDPEARRNVWELVRGMVADGATVLLTTHYLDEAEQLAQRLAIMHDGRIVTEGTLAGVLGERGTRISFRLPGARPGDLPYSPGLARRSVRQDGETFTVETHEPQRDLRDLLVWADERGTELGGLEVRRPSLEEIFLEVAETERVAA</sequence>
<dbReference type="SMART" id="SM00382">
    <property type="entry name" value="AAA"/>
    <property type="match status" value="1"/>
</dbReference>
<dbReference type="SUPFAM" id="SSF52540">
    <property type="entry name" value="P-loop containing nucleoside triphosphate hydrolases"/>
    <property type="match status" value="1"/>
</dbReference>
<dbReference type="InterPro" id="IPR050763">
    <property type="entry name" value="ABC_transporter_ATP-binding"/>
</dbReference>
<dbReference type="CDD" id="cd03230">
    <property type="entry name" value="ABC_DR_subfamily_A"/>
    <property type="match status" value="1"/>
</dbReference>
<comment type="caution">
    <text evidence="7">The sequence shown here is derived from an EMBL/GenBank/DDBJ whole genome shotgun (WGS) entry which is preliminary data.</text>
</comment>
<dbReference type="PANTHER" id="PTHR42711:SF17">
    <property type="entry name" value="ABC TRANSPORTER ATP-BINDING PROTEIN"/>
    <property type="match status" value="1"/>
</dbReference>
<organism evidence="7 8">
    <name type="scientific">Nonomuraea ferruginea</name>
    <dbReference type="NCBI Taxonomy" id="46174"/>
    <lineage>
        <taxon>Bacteria</taxon>
        <taxon>Bacillati</taxon>
        <taxon>Actinomycetota</taxon>
        <taxon>Actinomycetes</taxon>
        <taxon>Streptosporangiales</taxon>
        <taxon>Streptosporangiaceae</taxon>
        <taxon>Nonomuraea</taxon>
    </lineage>
</organism>
<dbReference type="InterPro" id="IPR017871">
    <property type="entry name" value="ABC_transporter-like_CS"/>
</dbReference>
<dbReference type="PROSITE" id="PS00211">
    <property type="entry name" value="ABC_TRANSPORTER_1"/>
    <property type="match status" value="1"/>
</dbReference>
<dbReference type="InterPro" id="IPR003593">
    <property type="entry name" value="AAA+_ATPase"/>
</dbReference>
<proteinExistence type="predicted"/>
<evidence type="ECO:0000313" key="8">
    <source>
        <dbReference type="Proteomes" id="UP001212498"/>
    </source>
</evidence>
<dbReference type="Pfam" id="PF00005">
    <property type="entry name" value="ABC_tran"/>
    <property type="match status" value="1"/>
</dbReference>
<keyword evidence="8" id="KW-1185">Reference proteome</keyword>
<accession>A0ABT4SWJ7</accession>
<dbReference type="Proteomes" id="UP001212498">
    <property type="component" value="Unassembled WGS sequence"/>
</dbReference>
<dbReference type="Gene3D" id="3.40.50.300">
    <property type="entry name" value="P-loop containing nucleotide triphosphate hydrolases"/>
    <property type="match status" value="1"/>
</dbReference>
<evidence type="ECO:0000256" key="3">
    <source>
        <dbReference type="ARBA" id="ARBA00022741"/>
    </source>
</evidence>
<dbReference type="PANTHER" id="PTHR42711">
    <property type="entry name" value="ABC TRANSPORTER ATP-BINDING PROTEIN"/>
    <property type="match status" value="1"/>
</dbReference>
<comment type="subcellular location">
    <subcellularLocation>
        <location evidence="1">Cell membrane</location>
        <topology evidence="1">Peripheral membrane protein</topology>
    </subcellularLocation>
</comment>
<evidence type="ECO:0000256" key="5">
    <source>
        <dbReference type="ARBA" id="ARBA00023251"/>
    </source>
</evidence>
<protein>
    <submittedName>
        <fullName evidence="7">ABC transporter ATP-binding protein</fullName>
    </submittedName>
</protein>
<keyword evidence="4 7" id="KW-0067">ATP-binding</keyword>
<gene>
    <name evidence="7" type="ORF">OUY24_13400</name>
</gene>
<dbReference type="EMBL" id="JAPNUD010000027">
    <property type="protein sequence ID" value="MDA0641619.1"/>
    <property type="molecule type" value="Genomic_DNA"/>
</dbReference>
<dbReference type="RefSeq" id="WP_271276431.1">
    <property type="nucleotide sequence ID" value="NZ_BAABFD010000011.1"/>
</dbReference>
<evidence type="ECO:0000256" key="1">
    <source>
        <dbReference type="ARBA" id="ARBA00004202"/>
    </source>
</evidence>
<name>A0ABT4SWJ7_9ACTN</name>
<keyword evidence="3" id="KW-0547">Nucleotide-binding</keyword>
<evidence type="ECO:0000259" key="6">
    <source>
        <dbReference type="PROSITE" id="PS50893"/>
    </source>
</evidence>
<dbReference type="PROSITE" id="PS50893">
    <property type="entry name" value="ABC_TRANSPORTER_2"/>
    <property type="match status" value="1"/>
</dbReference>
<evidence type="ECO:0000313" key="7">
    <source>
        <dbReference type="EMBL" id="MDA0641619.1"/>
    </source>
</evidence>
<evidence type="ECO:0000256" key="2">
    <source>
        <dbReference type="ARBA" id="ARBA00022448"/>
    </source>
</evidence>
<dbReference type="InterPro" id="IPR027417">
    <property type="entry name" value="P-loop_NTPase"/>
</dbReference>
<feature type="domain" description="ABC transporter" evidence="6">
    <location>
        <begin position="6"/>
        <end position="231"/>
    </location>
</feature>
<dbReference type="InterPro" id="IPR003439">
    <property type="entry name" value="ABC_transporter-like_ATP-bd"/>
</dbReference>
<keyword evidence="5" id="KW-0046">Antibiotic resistance</keyword>
<keyword evidence="2" id="KW-0813">Transport</keyword>
<evidence type="ECO:0000256" key="4">
    <source>
        <dbReference type="ARBA" id="ARBA00022840"/>
    </source>
</evidence>
<dbReference type="GO" id="GO:0005524">
    <property type="term" value="F:ATP binding"/>
    <property type="evidence" value="ECO:0007669"/>
    <property type="project" value="UniProtKB-KW"/>
</dbReference>
<reference evidence="7 8" key="1">
    <citation type="submission" date="2022-11" db="EMBL/GenBank/DDBJ databases">
        <title>Nonomuraea corallina sp. nov., a new species of the genus Nonomuraea isolated from sea side sediment in Thai sea.</title>
        <authorList>
            <person name="Ngamcharungchit C."/>
            <person name="Matsumoto A."/>
            <person name="Suriyachadkun C."/>
            <person name="Panbangred W."/>
            <person name="Inahashi Y."/>
            <person name="Intra B."/>
        </authorList>
    </citation>
    <scope>NUCLEOTIDE SEQUENCE [LARGE SCALE GENOMIC DNA]</scope>
    <source>
        <strain evidence="7 8">DSM 43553</strain>
    </source>
</reference>